<organism evidence="4 5">
    <name type="scientific">Ligilactobacillus ruminis</name>
    <dbReference type="NCBI Taxonomy" id="1623"/>
    <lineage>
        <taxon>Bacteria</taxon>
        <taxon>Bacillati</taxon>
        <taxon>Bacillota</taxon>
        <taxon>Bacilli</taxon>
        <taxon>Lactobacillales</taxon>
        <taxon>Lactobacillaceae</taxon>
        <taxon>Ligilactobacillus</taxon>
    </lineage>
</organism>
<evidence type="ECO:0000259" key="3">
    <source>
        <dbReference type="Pfam" id="PF02719"/>
    </source>
</evidence>
<dbReference type="Pfam" id="PF13727">
    <property type="entry name" value="CoA_binding_3"/>
    <property type="match status" value="1"/>
</dbReference>
<dbReference type="AlphaFoldDB" id="A0A8B2ZCI6"/>
<dbReference type="RefSeq" id="WP_117642141.1">
    <property type="nucleotide sequence ID" value="NZ_JAQFDM010000005.1"/>
</dbReference>
<evidence type="ECO:0000313" key="4">
    <source>
        <dbReference type="EMBL" id="RGK48319.1"/>
    </source>
</evidence>
<feature type="transmembrane region" description="Helical" evidence="2">
    <location>
        <begin position="115"/>
        <end position="134"/>
    </location>
</feature>
<dbReference type="Proteomes" id="UP000260790">
    <property type="component" value="Unassembled WGS sequence"/>
</dbReference>
<dbReference type="InterPro" id="IPR036291">
    <property type="entry name" value="NAD(P)-bd_dom_sf"/>
</dbReference>
<dbReference type="PANTHER" id="PTHR43318:SF1">
    <property type="entry name" value="POLYSACCHARIDE BIOSYNTHESIS PROTEIN EPSC-RELATED"/>
    <property type="match status" value="1"/>
</dbReference>
<protein>
    <submittedName>
        <fullName evidence="4">Polysaccharide biosynthesis protein</fullName>
    </submittedName>
</protein>
<dbReference type="SUPFAM" id="SSF51735">
    <property type="entry name" value="NAD(P)-binding Rossmann-fold domains"/>
    <property type="match status" value="1"/>
</dbReference>
<dbReference type="Gene3D" id="3.40.50.720">
    <property type="entry name" value="NAD(P)-binding Rossmann-like Domain"/>
    <property type="match status" value="2"/>
</dbReference>
<dbReference type="PANTHER" id="PTHR43318">
    <property type="entry name" value="UDP-N-ACETYLGLUCOSAMINE 4,6-DEHYDRATASE"/>
    <property type="match status" value="1"/>
</dbReference>
<dbReference type="InterPro" id="IPR029063">
    <property type="entry name" value="SAM-dependent_MTases_sf"/>
</dbReference>
<feature type="transmembrane region" description="Helical" evidence="2">
    <location>
        <begin position="12"/>
        <end position="36"/>
    </location>
</feature>
<keyword evidence="2" id="KW-1133">Transmembrane helix</keyword>
<keyword evidence="2" id="KW-0472">Membrane</keyword>
<dbReference type="SUPFAM" id="SSF53335">
    <property type="entry name" value="S-adenosyl-L-methionine-dependent methyltransferases"/>
    <property type="match status" value="1"/>
</dbReference>
<comment type="caution">
    <text evidence="4">The sequence shown here is derived from an EMBL/GenBank/DDBJ whole genome shotgun (WGS) entry which is preliminary data.</text>
</comment>
<comment type="similarity">
    <text evidence="1">Belongs to the polysaccharide synthase family.</text>
</comment>
<accession>A0A8B2ZCI6</accession>
<feature type="transmembrane region" description="Helical" evidence="2">
    <location>
        <begin position="86"/>
        <end position="109"/>
    </location>
</feature>
<dbReference type="InterPro" id="IPR003869">
    <property type="entry name" value="Polysac_CapD-like"/>
</dbReference>
<evidence type="ECO:0000313" key="5">
    <source>
        <dbReference type="Proteomes" id="UP000260790"/>
    </source>
</evidence>
<proteinExistence type="inferred from homology"/>
<reference evidence="4 5" key="1">
    <citation type="submission" date="2018-08" db="EMBL/GenBank/DDBJ databases">
        <title>A genome reference for cultivated species of the human gut microbiota.</title>
        <authorList>
            <person name="Zou Y."/>
            <person name="Xue W."/>
            <person name="Luo G."/>
        </authorList>
    </citation>
    <scope>NUCLEOTIDE SEQUENCE [LARGE SCALE GENOMIC DNA]</scope>
    <source>
        <strain evidence="4 5">TF10-9AT</strain>
    </source>
</reference>
<feature type="domain" description="Polysaccharide biosynthesis protein CapD-like" evidence="3">
    <location>
        <begin position="294"/>
        <end position="604"/>
    </location>
</feature>
<evidence type="ECO:0000256" key="1">
    <source>
        <dbReference type="ARBA" id="ARBA00007430"/>
    </source>
</evidence>
<dbReference type="Pfam" id="PF02719">
    <property type="entry name" value="Polysacc_synt_2"/>
    <property type="match status" value="1"/>
</dbReference>
<feature type="transmembrane region" description="Helical" evidence="2">
    <location>
        <begin position="56"/>
        <end position="74"/>
    </location>
</feature>
<keyword evidence="2" id="KW-0812">Transmembrane</keyword>
<evidence type="ECO:0000256" key="2">
    <source>
        <dbReference type="SAM" id="Phobius"/>
    </source>
</evidence>
<dbReference type="EMBL" id="QSQR01000001">
    <property type="protein sequence ID" value="RGK48319.1"/>
    <property type="molecule type" value="Genomic_DNA"/>
</dbReference>
<name>A0A8B2ZCI6_9LACO</name>
<dbReference type="InterPro" id="IPR051203">
    <property type="entry name" value="Polysaccharide_Synthase-Rel"/>
</dbReference>
<sequence length="659" mass="74528">MKKGSEKFEHWKLISLYLVIYDIFAVNVSYLAALFFRFDMHISSIPPEYLHAFIKFAPIYTIFSLFVFHILRLYNSLWQFASFDELNRIIISSIFTTLFQAAFMTIFMIRMPISYYVFGAFIQFAMIVGVRFSYRYINLERNRRYNNQAAVHNVMIIGAGAAGKTILREMRNSQGMSGKACCVIDDNPNKWDRTMEGVPVVGGRDSIMNAVKTYNIDRIMFAIPSASTEDKRDILNICKETKCELKSLPGIYQLANGEVSLSKMKNVNVEDLLGRDPIKVDMCEVFKQLTDKTILVTGGGGSIGSELCRQIAAHNPKRLIIFDIYENNAYAIQQELNRKYGDKLNLTVLIGSVRDSRRLDMIFDKYRPDIVYHAAAHKHVPLMEASPNEAIKNNVVGTYKTAYMALKYGVEKFVLISTDKAVNPTNIMGASKRLCEMVIQSMERISENDNFDSLPLLHDHKKDGLKEEKPKATKTKFVAVRFGNVLGSNGSVIPLFKKQIAEGGPVTVTHPDIIRYFMTISEAVSLVLQAGTYAKGGEIFVLDMGSPVKIDTLARNLIKLSGHEPDVDIQVVYTGLRSGEKLYEEKLMKEEGLKKTKNELIFIGQPIPFDMDNFFKDLEDLSQASYQNSESIVSMVEKVVSTFHPVGAHPTGKEEIYQK</sequence>
<gene>
    <name evidence="4" type="ORF">DXD09_00875</name>
</gene>
<dbReference type="CDD" id="cd05237">
    <property type="entry name" value="UDP_invert_4-6DH_SDR_e"/>
    <property type="match status" value="1"/>
</dbReference>